<proteinExistence type="predicted"/>
<dbReference type="AlphaFoldDB" id="A0A6H1P236"/>
<reference evidence="1 2" key="2">
    <citation type="submission" date="2020-04" db="EMBL/GenBank/DDBJ databases">
        <authorList>
            <person name="Fomenkov A."/>
            <person name="Anton B.P."/>
            <person name="Roberts R.J."/>
        </authorList>
    </citation>
    <scope>NUCLEOTIDE SEQUENCE [LARGE SCALE GENOMIC DNA]</scope>
    <source>
        <strain evidence="1 2">S2</strain>
    </source>
</reference>
<accession>A0A6H1P236</accession>
<dbReference type="Proteomes" id="UP000501868">
    <property type="component" value="Chromosome"/>
</dbReference>
<sequence>MKYPLDFSFWYEGQIVKVWDYSPRNKLYTLIGIEDESGKLQLKQQDIDIHIENTTKFWAQQIVKNIFHAKREVENWSASYGNRRDLGNSMVNAYNRGLFTSPHFYKYIIEEIRKVEEPKKIMCYYGKG</sequence>
<protein>
    <submittedName>
        <fullName evidence="1">Uncharacterized protein</fullName>
    </submittedName>
</protein>
<evidence type="ECO:0000313" key="1">
    <source>
        <dbReference type="EMBL" id="QIZ07613.1"/>
    </source>
</evidence>
<dbReference type="EMBL" id="CP051128">
    <property type="protein sequence ID" value="QIZ07613.1"/>
    <property type="molecule type" value="Genomic_DNA"/>
</dbReference>
<evidence type="ECO:0000313" key="2">
    <source>
        <dbReference type="Proteomes" id="UP000501868"/>
    </source>
</evidence>
<organism evidence="1 2">
    <name type="scientific">Priestia megaterium</name>
    <name type="common">Bacillus megaterium</name>
    <dbReference type="NCBI Taxonomy" id="1404"/>
    <lineage>
        <taxon>Bacteria</taxon>
        <taxon>Bacillati</taxon>
        <taxon>Bacillota</taxon>
        <taxon>Bacilli</taxon>
        <taxon>Bacillales</taxon>
        <taxon>Bacillaceae</taxon>
        <taxon>Priestia</taxon>
    </lineage>
</organism>
<gene>
    <name evidence="1" type="ORF">HFZ78_13450</name>
</gene>
<reference evidence="1 2" key="1">
    <citation type="submission" date="2020-04" db="EMBL/GenBank/DDBJ databases">
        <title>Genome-Wide Identification of 5-Methylcytosine Sites in Bacterial Genomes By High-Throughput Sequencing of MspJI Restriction Fragments.</title>
        <authorList>
            <person name="Wu V."/>
        </authorList>
    </citation>
    <scope>NUCLEOTIDE SEQUENCE [LARGE SCALE GENOMIC DNA]</scope>
    <source>
        <strain evidence="1 2">S2</strain>
    </source>
</reference>
<name>A0A6H1P236_PRIMG</name>